<dbReference type="HOGENOM" id="CLU_143037_0_0_1"/>
<accession>A0A086T403</accession>
<dbReference type="OrthoDB" id="4996232at2759"/>
<protein>
    <submittedName>
        <fullName evidence="1">Uncharacterized protein</fullName>
    </submittedName>
</protein>
<sequence>MTSKKDQQDAWARAAEISDSMLGMQPYADDSMFFIMRYGDKAKKSMRSKDHAEFMEAIQGMMELWSKPAEAVGGAQERARKAAELRQRCLDLVKGFPELEKDFDRFITASRATMRAFNPGEI</sequence>
<name>A0A086T403_HAPC1</name>
<dbReference type="EMBL" id="JPKY01000055">
    <property type="protein sequence ID" value="KFH44085.1"/>
    <property type="molecule type" value="Genomic_DNA"/>
</dbReference>
<dbReference type="Proteomes" id="UP000029964">
    <property type="component" value="Unassembled WGS sequence"/>
</dbReference>
<comment type="caution">
    <text evidence="1">The sequence shown here is derived from an EMBL/GenBank/DDBJ whole genome shotgun (WGS) entry which is preliminary data.</text>
</comment>
<proteinExistence type="predicted"/>
<reference evidence="2" key="1">
    <citation type="journal article" date="2014" name="Genome Announc.">
        <title>Genome sequence and annotation of Acremonium chrysogenum, producer of the beta-lactam antibiotic cephalosporin C.</title>
        <authorList>
            <person name="Terfehr D."/>
            <person name="Dahlmann T.A."/>
            <person name="Specht T."/>
            <person name="Zadra I."/>
            <person name="Kuernsteiner H."/>
            <person name="Kueck U."/>
        </authorList>
    </citation>
    <scope>NUCLEOTIDE SEQUENCE [LARGE SCALE GENOMIC DNA]</scope>
    <source>
        <strain evidence="2">ATCC 11550 / CBS 779.69 / DSM 880 / IAM 14645 / JCM 23072 / IMI 49137</strain>
    </source>
</reference>
<keyword evidence="2" id="KW-1185">Reference proteome</keyword>
<gene>
    <name evidence="1" type="ORF">ACRE_051720</name>
</gene>
<evidence type="ECO:0000313" key="2">
    <source>
        <dbReference type="Proteomes" id="UP000029964"/>
    </source>
</evidence>
<evidence type="ECO:0000313" key="1">
    <source>
        <dbReference type="EMBL" id="KFH44085.1"/>
    </source>
</evidence>
<organism evidence="1 2">
    <name type="scientific">Hapsidospora chrysogenum (strain ATCC 11550 / CBS 779.69 / DSM 880 / IAM 14645 / JCM 23072 / IMI 49137)</name>
    <name type="common">Acremonium chrysogenum</name>
    <dbReference type="NCBI Taxonomy" id="857340"/>
    <lineage>
        <taxon>Eukaryota</taxon>
        <taxon>Fungi</taxon>
        <taxon>Dikarya</taxon>
        <taxon>Ascomycota</taxon>
        <taxon>Pezizomycotina</taxon>
        <taxon>Sordariomycetes</taxon>
        <taxon>Hypocreomycetidae</taxon>
        <taxon>Hypocreales</taxon>
        <taxon>Bionectriaceae</taxon>
        <taxon>Hapsidospora</taxon>
    </lineage>
</organism>
<dbReference type="AlphaFoldDB" id="A0A086T403"/>